<name>A0A0E9TKH6_ANGAN</name>
<reference evidence="1" key="1">
    <citation type="submission" date="2014-11" db="EMBL/GenBank/DDBJ databases">
        <authorList>
            <person name="Amaro Gonzalez C."/>
        </authorList>
    </citation>
    <scope>NUCLEOTIDE SEQUENCE</scope>
</reference>
<sequence length="26" mass="2962">MPKFNSCPVSQELSVLLRMGERKPNT</sequence>
<dbReference type="EMBL" id="GBXM01055354">
    <property type="protein sequence ID" value="JAH53223.1"/>
    <property type="molecule type" value="Transcribed_RNA"/>
</dbReference>
<organism evidence="1">
    <name type="scientific">Anguilla anguilla</name>
    <name type="common">European freshwater eel</name>
    <name type="synonym">Muraena anguilla</name>
    <dbReference type="NCBI Taxonomy" id="7936"/>
    <lineage>
        <taxon>Eukaryota</taxon>
        <taxon>Metazoa</taxon>
        <taxon>Chordata</taxon>
        <taxon>Craniata</taxon>
        <taxon>Vertebrata</taxon>
        <taxon>Euteleostomi</taxon>
        <taxon>Actinopterygii</taxon>
        <taxon>Neopterygii</taxon>
        <taxon>Teleostei</taxon>
        <taxon>Anguilliformes</taxon>
        <taxon>Anguillidae</taxon>
        <taxon>Anguilla</taxon>
    </lineage>
</organism>
<protein>
    <submittedName>
        <fullName evidence="1">Uncharacterized protein</fullName>
    </submittedName>
</protein>
<reference evidence="1" key="2">
    <citation type="journal article" date="2015" name="Fish Shellfish Immunol.">
        <title>Early steps in the European eel (Anguilla anguilla)-Vibrio vulnificus interaction in the gills: Role of the RtxA13 toxin.</title>
        <authorList>
            <person name="Callol A."/>
            <person name="Pajuelo D."/>
            <person name="Ebbesson L."/>
            <person name="Teles M."/>
            <person name="MacKenzie S."/>
            <person name="Amaro C."/>
        </authorList>
    </citation>
    <scope>NUCLEOTIDE SEQUENCE</scope>
</reference>
<proteinExistence type="predicted"/>
<dbReference type="AlphaFoldDB" id="A0A0E9TKH6"/>
<accession>A0A0E9TKH6</accession>
<evidence type="ECO:0000313" key="1">
    <source>
        <dbReference type="EMBL" id="JAH53223.1"/>
    </source>
</evidence>